<evidence type="ECO:0000313" key="5">
    <source>
        <dbReference type="Proteomes" id="UP000694843"/>
    </source>
</evidence>
<dbReference type="RefSeq" id="XP_018022033.1">
    <property type="nucleotide sequence ID" value="XM_018166544.1"/>
</dbReference>
<dbReference type="PANTHER" id="PTHR46844:SF1">
    <property type="entry name" value="SLR5058 PROTEIN"/>
    <property type="match status" value="1"/>
</dbReference>
<dbReference type="Proteomes" id="UP000694843">
    <property type="component" value="Unplaced"/>
</dbReference>
<evidence type="ECO:0000256" key="3">
    <source>
        <dbReference type="SAM" id="MobiDB-lite"/>
    </source>
</evidence>
<dbReference type="InterPro" id="IPR032675">
    <property type="entry name" value="LRR_dom_sf"/>
</dbReference>
<organism evidence="5 6">
    <name type="scientific">Hyalella azteca</name>
    <name type="common">Amphipod</name>
    <dbReference type="NCBI Taxonomy" id="294128"/>
    <lineage>
        <taxon>Eukaryota</taxon>
        <taxon>Metazoa</taxon>
        <taxon>Ecdysozoa</taxon>
        <taxon>Arthropoda</taxon>
        <taxon>Crustacea</taxon>
        <taxon>Multicrustacea</taxon>
        <taxon>Malacostraca</taxon>
        <taxon>Eumalacostraca</taxon>
        <taxon>Peracarida</taxon>
        <taxon>Amphipoda</taxon>
        <taxon>Senticaudata</taxon>
        <taxon>Talitrida</taxon>
        <taxon>Talitroidea</taxon>
        <taxon>Hyalellidae</taxon>
        <taxon>Hyalella</taxon>
    </lineage>
</organism>
<dbReference type="InterPro" id="IPR007111">
    <property type="entry name" value="NACHT_NTPase"/>
</dbReference>
<dbReference type="InterPro" id="IPR027417">
    <property type="entry name" value="P-loop_NTPase"/>
</dbReference>
<dbReference type="SUPFAM" id="SSF52540">
    <property type="entry name" value="P-loop containing nucleoside triphosphate hydrolases"/>
    <property type="match status" value="1"/>
</dbReference>
<dbReference type="PROSITE" id="PS50837">
    <property type="entry name" value="NACHT"/>
    <property type="match status" value="1"/>
</dbReference>
<feature type="compositionally biased region" description="Low complexity" evidence="3">
    <location>
        <begin position="180"/>
        <end position="192"/>
    </location>
</feature>
<dbReference type="Gene3D" id="3.80.10.10">
    <property type="entry name" value="Ribonuclease Inhibitor"/>
    <property type="match status" value="2"/>
</dbReference>
<feature type="domain" description="NACHT" evidence="4">
    <location>
        <begin position="317"/>
        <end position="436"/>
    </location>
</feature>
<dbReference type="Gene3D" id="3.40.50.300">
    <property type="entry name" value="P-loop containing nucleotide triphosphate hydrolases"/>
    <property type="match status" value="1"/>
</dbReference>
<dbReference type="KEGG" id="hazt:108678184"/>
<dbReference type="PANTHER" id="PTHR46844">
    <property type="entry name" value="SLR5058 PROTEIN"/>
    <property type="match status" value="1"/>
</dbReference>
<feature type="compositionally biased region" description="Polar residues" evidence="3">
    <location>
        <begin position="936"/>
        <end position="946"/>
    </location>
</feature>
<keyword evidence="5" id="KW-1185">Reference proteome</keyword>
<gene>
    <name evidence="6" type="primary">LOC108678184</name>
</gene>
<feature type="region of interest" description="Disordered" evidence="3">
    <location>
        <begin position="903"/>
        <end position="946"/>
    </location>
</feature>
<evidence type="ECO:0000256" key="2">
    <source>
        <dbReference type="ARBA" id="ARBA00022840"/>
    </source>
</evidence>
<dbReference type="GeneID" id="108678184"/>
<protein>
    <submittedName>
        <fullName evidence="6">Uncharacterized protein LOC108678184</fullName>
    </submittedName>
</protein>
<keyword evidence="1" id="KW-0547">Nucleotide-binding</keyword>
<evidence type="ECO:0000313" key="6">
    <source>
        <dbReference type="RefSeq" id="XP_018022033.1"/>
    </source>
</evidence>
<feature type="region of interest" description="Disordered" evidence="3">
    <location>
        <begin position="132"/>
        <end position="196"/>
    </location>
</feature>
<evidence type="ECO:0000259" key="4">
    <source>
        <dbReference type="PROSITE" id="PS50837"/>
    </source>
</evidence>
<feature type="region of interest" description="Disordered" evidence="3">
    <location>
        <begin position="1"/>
        <end position="35"/>
    </location>
</feature>
<dbReference type="SUPFAM" id="SSF52047">
    <property type="entry name" value="RNI-like"/>
    <property type="match status" value="1"/>
</dbReference>
<dbReference type="OrthoDB" id="6353903at2759"/>
<reference evidence="6" key="1">
    <citation type="submission" date="2025-08" db="UniProtKB">
        <authorList>
            <consortium name="RefSeq"/>
        </authorList>
    </citation>
    <scope>IDENTIFICATION</scope>
    <source>
        <tissue evidence="6">Whole organism</tissue>
    </source>
</reference>
<sequence length="1408" mass="157197">MTEIQLQPGDEELLGLCAPSPSTAPAGDRQSPAFDLNEISGNPFHFNMAGAVMNVSNSEVQFGAKIVASPTPETPVINIRDAGSHESVGVSSSPLPPGDQKALHIQITPHGPVEATSNGSVLLPLDHSLTADAVPSPRLRGASPSPRGVSKSMSSPIPQSAPPHDGDQPSLPAVRDHTLSPRSPLSPSGLPLAHTGGQPTFVNSKIHNGTQIVITYTNCGRKSCATGCRDGSCRHAASPAPALQGLDEAVVMFHEILQRRYRQRSRSPLLPWHLGRLIAPLEDYYLDPRIFSVDRRGLPTTTAVDLSQLLRTADSETRFLVEGEAGMGKTLLSARLAQEWAEGGDLGHFRLVLLISLSDYQGSIEQYIQDEILPSYFDPEKFRQVWDYWRKYEKAILFILDGYDEMGQYDKCDVQNLINGQDFPNSRVLVTSRPAALQCLATRLVVKGFDEHQMWKFIEKYFDIVKDSNCGESLQEILARHPKYRKLAERPLFCVLLCMLYESDNANKELPDSMSDMLHKIMLCLIKWKKSRNREANAEMDGLPAEYQQAFDHLGKLCVQAIKSDRHRFSDEDLRTVPHFEDICQLGFLYNEDESDALRVQVQKFWKPVHQTFVEYLAALHMANHIRRCRCGCRQCWKFASLLERKDSEVLPFTAGILSSYAHRLFSITRYPRLQNLPELTLLALLKEAGPHQANKRIIARLLDQESVVLSTNEAHIEGWTHLLPEKFSKLHSLELVWRIKSSNPDQESSFVEASAEQLSAFFKALHLNGSVKNIKIRAKQDGAHFTEDKLLMFFSDIHHLYSKKGLKILEFRDMKIDLGKHLKNSFEIASTIDDSVSALEDILVEWWSGGRWSVSMNKALLVNVFGSADEVADFSPSTMGSELKPLRIRKNAAQKSHDEFTLHEHDNDDSPNASQPSSPAIPLSSVGNGSAEAGYSSSEDTQSVGAATPALHPCTEFPFLFDVKGDDIKKVPQARHYWFIRASETRLPLPLCVTSEHKSVFHYLFAALPESRLQTLSLDQPQFYLTIADLVCLGDAVRQAPHLKTLDLQRLREVKSYMPILIALGQSESIETVKLSSDQVTVKDAAFQLACTALRNNTSLRTLHCDHWNFQLQDKASALQQASSVLRSWRVQELSLRHCTVRFGDPSGRGTLSQLMLSPPIVTSIPPPIPQQHECSALTSLNLAEVELVDVGPRRGPLLLPALRGFTSLVTLDLSASLSRPSRLDDAACQQCFRLLATIPLLRDLTLNSWQFNLSETEAQFDKFCDALRQCKNIKDVKLHNVNEHRPHKNHLATCTTSLLHAFVSSLPSLESVSVCFYTVNARNMDEEMAAWLAGCLYQHWNKFSFTLQVFGVSSSVASTLKNGFSQPLCLTKEKDGPPRVLTLAVRRPVMPSLCSLRNTFRRVVTS</sequence>
<accession>A0A8B7P7K5</accession>
<evidence type="ECO:0000256" key="1">
    <source>
        <dbReference type="ARBA" id="ARBA00022741"/>
    </source>
</evidence>
<name>A0A8B7P7K5_HYAAZ</name>
<proteinExistence type="predicted"/>
<dbReference type="GO" id="GO:0005524">
    <property type="term" value="F:ATP binding"/>
    <property type="evidence" value="ECO:0007669"/>
    <property type="project" value="UniProtKB-KW"/>
</dbReference>
<keyword evidence="2" id="KW-0067">ATP-binding</keyword>
<dbReference type="Pfam" id="PF05729">
    <property type="entry name" value="NACHT"/>
    <property type="match status" value="1"/>
</dbReference>